<dbReference type="PANTHER" id="PTHR42756:SF1">
    <property type="entry name" value="TRANSCRIPTIONAL REPRESSOR OF EMRAB OPERON"/>
    <property type="match status" value="1"/>
</dbReference>
<dbReference type="InterPro" id="IPR000835">
    <property type="entry name" value="HTH_MarR-typ"/>
</dbReference>
<comment type="caution">
    <text evidence="5">The sequence shown here is derived from an EMBL/GenBank/DDBJ whole genome shotgun (WGS) entry which is preliminary data.</text>
</comment>
<evidence type="ECO:0000256" key="2">
    <source>
        <dbReference type="ARBA" id="ARBA00023125"/>
    </source>
</evidence>
<evidence type="ECO:0000313" key="5">
    <source>
        <dbReference type="EMBL" id="RRI01344.1"/>
    </source>
</evidence>
<feature type="domain" description="HTH marR-type" evidence="4">
    <location>
        <begin position="6"/>
        <end position="138"/>
    </location>
</feature>
<name>A0A3P3FRY7_9HYPH</name>
<proteinExistence type="predicted"/>
<dbReference type="Gene3D" id="1.10.10.10">
    <property type="entry name" value="Winged helix-like DNA-binding domain superfamily/Winged helix DNA-binding domain"/>
    <property type="match status" value="1"/>
</dbReference>
<dbReference type="InterPro" id="IPR036388">
    <property type="entry name" value="WH-like_DNA-bd_sf"/>
</dbReference>
<dbReference type="GO" id="GO:0003700">
    <property type="term" value="F:DNA-binding transcription factor activity"/>
    <property type="evidence" value="ECO:0007669"/>
    <property type="project" value="InterPro"/>
</dbReference>
<evidence type="ECO:0000313" key="6">
    <source>
        <dbReference type="Proteomes" id="UP000273786"/>
    </source>
</evidence>
<dbReference type="AlphaFoldDB" id="A0A3P3FRY7"/>
<dbReference type="GO" id="GO:0003677">
    <property type="term" value="F:DNA binding"/>
    <property type="evidence" value="ECO:0007669"/>
    <property type="project" value="UniProtKB-KW"/>
</dbReference>
<reference evidence="5 6" key="1">
    <citation type="submission" date="2018-11" db="EMBL/GenBank/DDBJ databases">
        <title>the genome of Mesorhizobium tamadayense DSM 28320.</title>
        <authorList>
            <person name="Gao J."/>
        </authorList>
    </citation>
    <scope>NUCLEOTIDE SEQUENCE [LARGE SCALE GENOMIC DNA]</scope>
    <source>
        <strain evidence="5 6">DSM 28320</strain>
    </source>
</reference>
<dbReference type="EMBL" id="RQXT01000016">
    <property type="protein sequence ID" value="RRI01344.1"/>
    <property type="molecule type" value="Genomic_DNA"/>
</dbReference>
<keyword evidence="3" id="KW-0804">Transcription</keyword>
<dbReference type="InterPro" id="IPR036390">
    <property type="entry name" value="WH_DNA-bd_sf"/>
</dbReference>
<dbReference type="OrthoDB" id="6331822at2"/>
<dbReference type="PRINTS" id="PR00598">
    <property type="entry name" value="HTHMARR"/>
</dbReference>
<dbReference type="RefSeq" id="WP_124999462.1">
    <property type="nucleotide sequence ID" value="NZ_RQXT01000016.1"/>
</dbReference>
<dbReference type="SMART" id="SM00347">
    <property type="entry name" value="HTH_MARR"/>
    <property type="match status" value="1"/>
</dbReference>
<accession>A0A3P3FRY7</accession>
<evidence type="ECO:0000256" key="1">
    <source>
        <dbReference type="ARBA" id="ARBA00023015"/>
    </source>
</evidence>
<dbReference type="Proteomes" id="UP000273786">
    <property type="component" value="Unassembled WGS sequence"/>
</dbReference>
<dbReference type="PROSITE" id="PS50995">
    <property type="entry name" value="HTH_MARR_2"/>
    <property type="match status" value="1"/>
</dbReference>
<evidence type="ECO:0000259" key="4">
    <source>
        <dbReference type="PROSITE" id="PS50995"/>
    </source>
</evidence>
<evidence type="ECO:0000256" key="3">
    <source>
        <dbReference type="ARBA" id="ARBA00023163"/>
    </source>
</evidence>
<keyword evidence="6" id="KW-1185">Reference proteome</keyword>
<sequence>MTPFDRPPIGMNLARTAKVVAQAFDAALVEAGGTLPVWVTLLSVKSKELANQRELAGMIGIQGATLTHHLNAMERQGLLTRRRDPENRRVHQVALTEAGEALFERLRKAAIAFDKRLRTGITDERLAEFAQMLAALRANVGSI</sequence>
<gene>
    <name evidence="5" type="ORF">EH240_15070</name>
</gene>
<dbReference type="SUPFAM" id="SSF46785">
    <property type="entry name" value="Winged helix' DNA-binding domain"/>
    <property type="match status" value="1"/>
</dbReference>
<protein>
    <submittedName>
        <fullName evidence="5">MarR family transcriptional regulator</fullName>
    </submittedName>
</protein>
<dbReference type="PANTHER" id="PTHR42756">
    <property type="entry name" value="TRANSCRIPTIONAL REGULATOR, MARR"/>
    <property type="match status" value="1"/>
</dbReference>
<organism evidence="5 6">
    <name type="scientific">Mesorhizobium tamadayense</name>
    <dbReference type="NCBI Taxonomy" id="425306"/>
    <lineage>
        <taxon>Bacteria</taxon>
        <taxon>Pseudomonadati</taxon>
        <taxon>Pseudomonadota</taxon>
        <taxon>Alphaproteobacteria</taxon>
        <taxon>Hyphomicrobiales</taxon>
        <taxon>Phyllobacteriaceae</taxon>
        <taxon>Mesorhizobium</taxon>
    </lineage>
</organism>
<dbReference type="Pfam" id="PF01047">
    <property type="entry name" value="MarR"/>
    <property type="match status" value="1"/>
</dbReference>
<keyword evidence="2" id="KW-0238">DNA-binding</keyword>
<keyword evidence="1" id="KW-0805">Transcription regulation</keyword>